<evidence type="ECO:0000259" key="5">
    <source>
        <dbReference type="Pfam" id="PF17177"/>
    </source>
</evidence>
<dbReference type="InterPro" id="IPR011990">
    <property type="entry name" value="TPR-like_helical_dom_sf"/>
</dbReference>
<protein>
    <submittedName>
        <fullName evidence="6">OLC1v1012277C1</fullName>
    </submittedName>
</protein>
<dbReference type="Pfam" id="PF08268">
    <property type="entry name" value="FBA_3"/>
    <property type="match status" value="1"/>
</dbReference>
<evidence type="ECO:0000313" key="6">
    <source>
        <dbReference type="EMBL" id="CAI9111930.1"/>
    </source>
</evidence>
<dbReference type="AlphaFoldDB" id="A0AAV1DVM0"/>
<evidence type="ECO:0000256" key="2">
    <source>
        <dbReference type="ARBA" id="ARBA00022737"/>
    </source>
</evidence>
<dbReference type="NCBIfam" id="TIGR00756">
    <property type="entry name" value="PPR"/>
    <property type="match status" value="3"/>
</dbReference>
<evidence type="ECO:0000313" key="7">
    <source>
        <dbReference type="Proteomes" id="UP001161247"/>
    </source>
</evidence>
<dbReference type="PROSITE" id="PS51375">
    <property type="entry name" value="PPR"/>
    <property type="match status" value="4"/>
</dbReference>
<feature type="repeat" description="PPR" evidence="3">
    <location>
        <begin position="467"/>
        <end position="501"/>
    </location>
</feature>
<dbReference type="Proteomes" id="UP001161247">
    <property type="component" value="Chromosome 7"/>
</dbReference>
<dbReference type="PANTHER" id="PTHR47936">
    <property type="entry name" value="PPR_LONG DOMAIN-CONTAINING PROTEIN"/>
    <property type="match status" value="1"/>
</dbReference>
<dbReference type="PANTHER" id="PTHR47936:SF3">
    <property type="entry name" value="PENTACOTRIPEPTIDE-REPEAT REGION OF PRORP DOMAIN-CONTAINING PROTEIN"/>
    <property type="match status" value="1"/>
</dbReference>
<name>A0AAV1DVM0_OLDCO</name>
<feature type="domain" description="PROP1-like PPR" evidence="5">
    <location>
        <begin position="449"/>
        <end position="576"/>
    </location>
</feature>
<proteinExistence type="inferred from homology"/>
<feature type="domain" description="F-box associated beta-propeller type 3" evidence="4">
    <location>
        <begin position="22"/>
        <end position="309"/>
    </location>
</feature>
<feature type="repeat" description="PPR" evidence="3">
    <location>
        <begin position="537"/>
        <end position="571"/>
    </location>
</feature>
<dbReference type="InterPro" id="IPR017451">
    <property type="entry name" value="F-box-assoc_interact_dom"/>
</dbReference>
<keyword evidence="2" id="KW-0677">Repeat</keyword>
<feature type="repeat" description="PPR" evidence="3">
    <location>
        <begin position="502"/>
        <end position="536"/>
    </location>
</feature>
<dbReference type="InterPro" id="IPR033443">
    <property type="entry name" value="PROP1-like_PPR_dom"/>
</dbReference>
<keyword evidence="7" id="KW-1185">Reference proteome</keyword>
<sequence>MYWATDGGDGGGLRLNYFCSTLHRQSKVSTEGFSQLSRSRKLESYNVWAELTTEVINGIVCVYEPDSGLSFRCTIYNVSTGQGMRVPDPTLHSYFDRLKSFHLGYDATSKMYKLLRFVYTNQLQAEIMTLRPSNMLSIWRKLDTDTCGISDFVAADVSSLRDGLQSGDGFLWWLTKREYLISFDLSNEKFKWVQLPEDVRGAFRSDVFSTQSMGRPAIWVIPDADDSRYFVLFVFENCESNTWSKHFVQFPEELGPVNYWICNVGNLPTGEILLMNTREKYQDYSKPVYSYDHHTRKFDRYSVGKLPDNNPPMFLRGHLAGFELSCSAFPVAVLPQRPAQRFLRASLFKFYSTCYVSTQISIPDPPSSAHYDQLINEAGRAGDFGAVRILLMKRFRDGGFNTSKTFKFISSDLTALDDLLHSLAGLNNGFLKKSSHDSLIMRLSKLHRIPEALHVAEVMVRNNYGPNACTFHPILICLTKKKEMDKAWRILEVMKEYKIAPDLTAYNYLLTAYCHSGNITSAAYVLTKMEEGKLGADTRTYDALVLGACRAGKIDGALMLLRRMVDEGTSPLYSTHTHVINAMVRNGYCSQAMDFVMSFAGKDKELDSENFGVLATRLIRLEKLEEAKFILKEMKRRGINTGNKLKDFYYFHAPND</sequence>
<dbReference type="InterPro" id="IPR002885">
    <property type="entry name" value="PPR_rpt"/>
</dbReference>
<accession>A0AAV1DVM0</accession>
<dbReference type="Pfam" id="PF17177">
    <property type="entry name" value="PPR_long"/>
    <property type="match status" value="1"/>
</dbReference>
<evidence type="ECO:0000256" key="1">
    <source>
        <dbReference type="ARBA" id="ARBA00007626"/>
    </source>
</evidence>
<feature type="repeat" description="PPR" evidence="3">
    <location>
        <begin position="607"/>
        <end position="641"/>
    </location>
</feature>
<evidence type="ECO:0000256" key="3">
    <source>
        <dbReference type="PROSITE-ProRule" id="PRU00708"/>
    </source>
</evidence>
<dbReference type="InterPro" id="IPR013187">
    <property type="entry name" value="F-box-assoc_dom_typ3"/>
</dbReference>
<gene>
    <name evidence="6" type="ORF">OLC1_LOCUS19214</name>
</gene>
<dbReference type="Pfam" id="PF01535">
    <property type="entry name" value="PPR"/>
    <property type="match status" value="1"/>
</dbReference>
<dbReference type="EMBL" id="OX459124">
    <property type="protein sequence ID" value="CAI9111930.1"/>
    <property type="molecule type" value="Genomic_DNA"/>
</dbReference>
<dbReference type="Gene3D" id="1.25.40.10">
    <property type="entry name" value="Tetratricopeptide repeat domain"/>
    <property type="match status" value="1"/>
</dbReference>
<comment type="similarity">
    <text evidence="1">Belongs to the PPR family. P subfamily.</text>
</comment>
<dbReference type="NCBIfam" id="TIGR01640">
    <property type="entry name" value="F_box_assoc_1"/>
    <property type="match status" value="1"/>
</dbReference>
<reference evidence="6" key="1">
    <citation type="submission" date="2023-03" db="EMBL/GenBank/DDBJ databases">
        <authorList>
            <person name="Julca I."/>
        </authorList>
    </citation>
    <scope>NUCLEOTIDE SEQUENCE</scope>
</reference>
<organism evidence="6 7">
    <name type="scientific">Oldenlandia corymbosa var. corymbosa</name>
    <dbReference type="NCBI Taxonomy" id="529605"/>
    <lineage>
        <taxon>Eukaryota</taxon>
        <taxon>Viridiplantae</taxon>
        <taxon>Streptophyta</taxon>
        <taxon>Embryophyta</taxon>
        <taxon>Tracheophyta</taxon>
        <taxon>Spermatophyta</taxon>
        <taxon>Magnoliopsida</taxon>
        <taxon>eudicotyledons</taxon>
        <taxon>Gunneridae</taxon>
        <taxon>Pentapetalae</taxon>
        <taxon>asterids</taxon>
        <taxon>lamiids</taxon>
        <taxon>Gentianales</taxon>
        <taxon>Rubiaceae</taxon>
        <taxon>Rubioideae</taxon>
        <taxon>Spermacoceae</taxon>
        <taxon>Hedyotis-Oldenlandia complex</taxon>
        <taxon>Oldenlandia</taxon>
    </lineage>
</organism>
<evidence type="ECO:0000259" key="4">
    <source>
        <dbReference type="Pfam" id="PF08268"/>
    </source>
</evidence>